<sequence>MYNLLITVYSIIRLLAVTTVILSDKLCLAKAYDQNVVALHAFESKCAQVHEMTCCNCVSKQSVIHSAKVFLCGTVI</sequence>
<evidence type="ECO:0000313" key="2">
    <source>
        <dbReference type="EMBL" id="NIE44349.1"/>
    </source>
</evidence>
<protein>
    <submittedName>
        <fullName evidence="2">Putative secreted protein</fullName>
    </submittedName>
</protein>
<feature type="chain" id="PRO_5026230153" evidence="1">
    <location>
        <begin position="24"/>
        <end position="76"/>
    </location>
</feature>
<organism evidence="2">
    <name type="scientific">Rhipicephalus microplus</name>
    <name type="common">Cattle tick</name>
    <name type="synonym">Boophilus microplus</name>
    <dbReference type="NCBI Taxonomy" id="6941"/>
    <lineage>
        <taxon>Eukaryota</taxon>
        <taxon>Metazoa</taxon>
        <taxon>Ecdysozoa</taxon>
        <taxon>Arthropoda</taxon>
        <taxon>Chelicerata</taxon>
        <taxon>Arachnida</taxon>
        <taxon>Acari</taxon>
        <taxon>Parasitiformes</taxon>
        <taxon>Ixodida</taxon>
        <taxon>Ixodoidea</taxon>
        <taxon>Ixodidae</taxon>
        <taxon>Rhipicephalinae</taxon>
        <taxon>Rhipicephalus</taxon>
        <taxon>Boophilus</taxon>
    </lineage>
</organism>
<dbReference type="EMBL" id="GIKN01002076">
    <property type="protein sequence ID" value="NIE44349.1"/>
    <property type="molecule type" value="Transcribed_RNA"/>
</dbReference>
<evidence type="ECO:0000256" key="1">
    <source>
        <dbReference type="SAM" id="SignalP"/>
    </source>
</evidence>
<proteinExistence type="predicted"/>
<accession>A0A6G5A0P7</accession>
<keyword evidence="1" id="KW-0732">Signal</keyword>
<reference evidence="2" key="1">
    <citation type="submission" date="2020-03" db="EMBL/GenBank/DDBJ databases">
        <title>A transcriptome and proteome of the tick Rhipicephalus microplus shaped by the genetic composition of its hosts and developmental stage.</title>
        <authorList>
            <person name="Garcia G.R."/>
            <person name="Ribeiro J.M.C."/>
            <person name="Maruyama S.R."/>
            <person name="Gardinasse L.G."/>
            <person name="Nelson K."/>
            <person name="Ferreira B.R."/>
            <person name="Andrade T.G."/>
            <person name="Santos I.K.F.M."/>
        </authorList>
    </citation>
    <scope>NUCLEOTIDE SEQUENCE</scope>
    <source>
        <strain evidence="2">NSGR</strain>
        <tissue evidence="2">Salivary glands</tissue>
    </source>
</reference>
<name>A0A6G5A0P7_RHIMP</name>
<feature type="signal peptide" evidence="1">
    <location>
        <begin position="1"/>
        <end position="23"/>
    </location>
</feature>
<dbReference type="AlphaFoldDB" id="A0A6G5A0P7"/>